<sequence>MVSKRGIEAYPDKIRAILDMPTLRIEKEIGASLPISDGKTIDDDFSYEDIVAVTSLLGWHMYFDGVANHSRYRIATLASMIDIPIDTVVHSLLIESRSIPTYYCLIDEAELDDGRSAKNKRALRWLATRFVIREETLYKQSADGMLLLCLDCISIDRVMREVHAGVCGPHMEGHMLARKIIRTSYFWLTMETNCCQFVLRCPECQIHGDLIHVPPSKLHALTSPWPFSIMGYRHYWEDFTKTNETVEVANKNINRILQRMIETSRDWSEKLPFALWAYQISFHTFTGATPYSLMYGIEAVLSIEMEMGSCLSEEDGLCIQKTGQA</sequence>
<dbReference type="AlphaFoldDB" id="A5AJ84"/>
<accession>A5AJ84</accession>
<dbReference type="GO" id="GO:0003676">
    <property type="term" value="F:nucleic acid binding"/>
    <property type="evidence" value="ECO:0007669"/>
    <property type="project" value="InterPro"/>
</dbReference>
<dbReference type="PANTHER" id="PTHR48475:SF1">
    <property type="entry name" value="RNASE H TYPE-1 DOMAIN-CONTAINING PROTEIN"/>
    <property type="match status" value="1"/>
</dbReference>
<proteinExistence type="predicted"/>
<dbReference type="PANTHER" id="PTHR48475">
    <property type="entry name" value="RIBONUCLEASE H"/>
    <property type="match status" value="1"/>
</dbReference>
<dbReference type="InterPro" id="IPR036397">
    <property type="entry name" value="RNaseH_sf"/>
</dbReference>
<reference evidence="1" key="1">
    <citation type="journal article" date="2007" name="PLoS ONE">
        <title>The first genome sequence of an elite grapevine cultivar (Pinot noir Vitis vinifera L.): coping with a highly heterozygous genome.</title>
        <authorList>
            <person name="Velasco R."/>
            <person name="Zharkikh A."/>
            <person name="Troggio M."/>
            <person name="Cartwright D.A."/>
            <person name="Cestaro A."/>
            <person name="Pruss D."/>
            <person name="Pindo M."/>
            <person name="FitzGerald L.M."/>
            <person name="Vezzulli S."/>
            <person name="Reid J."/>
            <person name="Malacarne G."/>
            <person name="Iliev D."/>
            <person name="Coppola G."/>
            <person name="Wardell B."/>
            <person name="Micheletti D."/>
            <person name="Macalma T."/>
            <person name="Facci M."/>
            <person name="Mitchell J.T."/>
            <person name="Perazzolli M."/>
            <person name="Eldredge G."/>
            <person name="Gatto P."/>
            <person name="Oyzerski R."/>
            <person name="Moretto M."/>
            <person name="Gutin N."/>
            <person name="Stefanini M."/>
            <person name="Chen Y."/>
            <person name="Segala C."/>
            <person name="Davenport C."/>
            <person name="Dematte L."/>
            <person name="Mraz A."/>
            <person name="Battilana J."/>
            <person name="Stormo K."/>
            <person name="Costa F."/>
            <person name="Tao Q."/>
            <person name="Si-Ammour A."/>
            <person name="Harkins T."/>
            <person name="Lackey A."/>
            <person name="Perbost C."/>
            <person name="Taillon B."/>
            <person name="Stella A."/>
            <person name="Solovyev V."/>
            <person name="Fawcett J.A."/>
            <person name="Sterck L."/>
            <person name="Vandepoele K."/>
            <person name="Grando S.M."/>
            <person name="Toppo S."/>
            <person name="Moser C."/>
            <person name="Lanchbury J."/>
            <person name="Bogden R."/>
            <person name="Skolnick M."/>
            <person name="Sgaramella V."/>
            <person name="Bhatnagar S.K."/>
            <person name="Fontana P."/>
            <person name="Gutin A."/>
            <person name="Van de Peer Y."/>
            <person name="Salamini F."/>
            <person name="Viola R."/>
        </authorList>
    </citation>
    <scope>NUCLEOTIDE SEQUENCE</scope>
</reference>
<dbReference type="EMBL" id="AM427999">
    <property type="protein sequence ID" value="CAN64605.1"/>
    <property type="molecule type" value="Genomic_DNA"/>
</dbReference>
<protein>
    <recommendedName>
        <fullName evidence="2">Integrase zinc-binding domain-containing protein</fullName>
    </recommendedName>
</protein>
<gene>
    <name evidence="1" type="ORF">VITISV_016890</name>
</gene>
<dbReference type="Gene3D" id="3.30.420.10">
    <property type="entry name" value="Ribonuclease H-like superfamily/Ribonuclease H"/>
    <property type="match status" value="1"/>
</dbReference>
<evidence type="ECO:0008006" key="2">
    <source>
        <dbReference type="Google" id="ProtNLM"/>
    </source>
</evidence>
<dbReference type="SUPFAM" id="SSF53098">
    <property type="entry name" value="Ribonuclease H-like"/>
    <property type="match status" value="1"/>
</dbReference>
<dbReference type="Gene3D" id="1.10.340.70">
    <property type="match status" value="1"/>
</dbReference>
<name>A5AJ84_VITVI</name>
<dbReference type="InterPro" id="IPR012337">
    <property type="entry name" value="RNaseH-like_sf"/>
</dbReference>
<organism evidence="1">
    <name type="scientific">Vitis vinifera</name>
    <name type="common">Grape</name>
    <dbReference type="NCBI Taxonomy" id="29760"/>
    <lineage>
        <taxon>Eukaryota</taxon>
        <taxon>Viridiplantae</taxon>
        <taxon>Streptophyta</taxon>
        <taxon>Embryophyta</taxon>
        <taxon>Tracheophyta</taxon>
        <taxon>Spermatophyta</taxon>
        <taxon>Magnoliopsida</taxon>
        <taxon>eudicotyledons</taxon>
        <taxon>Gunneridae</taxon>
        <taxon>Pentapetalae</taxon>
        <taxon>rosids</taxon>
        <taxon>Vitales</taxon>
        <taxon>Vitaceae</taxon>
        <taxon>Viteae</taxon>
        <taxon>Vitis</taxon>
    </lineage>
</organism>
<evidence type="ECO:0000313" key="1">
    <source>
        <dbReference type="EMBL" id="CAN64605.1"/>
    </source>
</evidence>